<dbReference type="GO" id="GO:0005737">
    <property type="term" value="C:cytoplasm"/>
    <property type="evidence" value="ECO:0007669"/>
    <property type="project" value="InterPro"/>
</dbReference>
<dbReference type="InterPro" id="IPR036649">
    <property type="entry name" value="Pyrophosphatase_sf"/>
</dbReference>
<protein>
    <recommendedName>
        <fullName evidence="3">inorganic diphosphatase</fullName>
        <ecNumber evidence="3">3.6.1.1</ecNumber>
    </recommendedName>
</protein>
<evidence type="ECO:0000256" key="4">
    <source>
        <dbReference type="ARBA" id="ARBA00022723"/>
    </source>
</evidence>
<evidence type="ECO:0000259" key="8">
    <source>
        <dbReference type="PROSITE" id="PS50222"/>
    </source>
</evidence>
<dbReference type="GO" id="GO:0006796">
    <property type="term" value="P:phosphate-containing compound metabolic process"/>
    <property type="evidence" value="ECO:0007669"/>
    <property type="project" value="InterPro"/>
</dbReference>
<dbReference type="CDD" id="cd00051">
    <property type="entry name" value="EFh"/>
    <property type="match status" value="1"/>
</dbReference>
<feature type="region of interest" description="Disordered" evidence="7">
    <location>
        <begin position="43"/>
        <end position="64"/>
    </location>
</feature>
<proteinExistence type="inferred from homology"/>
<evidence type="ECO:0000256" key="5">
    <source>
        <dbReference type="ARBA" id="ARBA00022801"/>
    </source>
</evidence>
<evidence type="ECO:0000256" key="6">
    <source>
        <dbReference type="ARBA" id="ARBA00022842"/>
    </source>
</evidence>
<dbReference type="PROSITE" id="PS00387">
    <property type="entry name" value="PPASE"/>
    <property type="match status" value="1"/>
</dbReference>
<dbReference type="RefSeq" id="XP_005771270.1">
    <property type="nucleotide sequence ID" value="XM_005771213.1"/>
</dbReference>
<feature type="domain" description="EF-hand" evidence="8">
    <location>
        <begin position="186"/>
        <end position="221"/>
    </location>
</feature>
<accession>A0A0D3J5Q6</accession>
<dbReference type="STRING" id="2903.R1E732"/>
<dbReference type="Pfam" id="PF00719">
    <property type="entry name" value="Pyrophosphatase"/>
    <property type="match status" value="1"/>
</dbReference>
<dbReference type="InterPro" id="IPR011992">
    <property type="entry name" value="EF-hand-dom_pair"/>
</dbReference>
<dbReference type="InterPro" id="IPR002048">
    <property type="entry name" value="EF_hand_dom"/>
</dbReference>
<evidence type="ECO:0000256" key="7">
    <source>
        <dbReference type="SAM" id="MobiDB-lite"/>
    </source>
</evidence>
<comment type="similarity">
    <text evidence="2">Belongs to the PPase family.</text>
</comment>
<dbReference type="SUPFAM" id="SSF47473">
    <property type="entry name" value="EF-hand"/>
    <property type="match status" value="1"/>
</dbReference>
<dbReference type="EnsemblProtists" id="EOD18841">
    <property type="protein sequence ID" value="EOD18841"/>
    <property type="gene ID" value="EMIHUDRAFT_415968"/>
</dbReference>
<evidence type="ECO:0000313" key="9">
    <source>
        <dbReference type="EnsemblProtists" id="EOD18841"/>
    </source>
</evidence>
<dbReference type="CDD" id="cd00412">
    <property type="entry name" value="pyrophosphatase"/>
    <property type="match status" value="1"/>
</dbReference>
<dbReference type="GO" id="GO:0005509">
    <property type="term" value="F:calcium ion binding"/>
    <property type="evidence" value="ECO:0007669"/>
    <property type="project" value="InterPro"/>
</dbReference>
<dbReference type="AlphaFoldDB" id="A0A0D3J5Q6"/>
<dbReference type="SUPFAM" id="SSF50324">
    <property type="entry name" value="Inorganic pyrophosphatase"/>
    <property type="match status" value="1"/>
</dbReference>
<dbReference type="PaxDb" id="2903-EOD18841"/>
<dbReference type="Gene3D" id="1.10.238.10">
    <property type="entry name" value="EF-hand"/>
    <property type="match status" value="1"/>
</dbReference>
<dbReference type="eggNOG" id="KOG1626">
    <property type="taxonomic scope" value="Eukaryota"/>
</dbReference>
<keyword evidence="4" id="KW-0479">Metal-binding</keyword>
<evidence type="ECO:0000256" key="2">
    <source>
        <dbReference type="ARBA" id="ARBA00006220"/>
    </source>
</evidence>
<name>A0A0D3J5Q6_EMIH1</name>
<dbReference type="KEGG" id="ehx:EMIHUDRAFT_415968"/>
<evidence type="ECO:0000256" key="3">
    <source>
        <dbReference type="ARBA" id="ARBA00012146"/>
    </source>
</evidence>
<reference evidence="10" key="1">
    <citation type="journal article" date="2013" name="Nature">
        <title>Pan genome of the phytoplankton Emiliania underpins its global distribution.</title>
        <authorList>
            <person name="Read B.A."/>
            <person name="Kegel J."/>
            <person name="Klute M.J."/>
            <person name="Kuo A."/>
            <person name="Lefebvre S.C."/>
            <person name="Maumus F."/>
            <person name="Mayer C."/>
            <person name="Miller J."/>
            <person name="Monier A."/>
            <person name="Salamov A."/>
            <person name="Young J."/>
            <person name="Aguilar M."/>
            <person name="Claverie J.M."/>
            <person name="Frickenhaus S."/>
            <person name="Gonzalez K."/>
            <person name="Herman E.K."/>
            <person name="Lin Y.C."/>
            <person name="Napier J."/>
            <person name="Ogata H."/>
            <person name="Sarno A.F."/>
            <person name="Shmutz J."/>
            <person name="Schroeder D."/>
            <person name="de Vargas C."/>
            <person name="Verret F."/>
            <person name="von Dassow P."/>
            <person name="Valentin K."/>
            <person name="Van de Peer Y."/>
            <person name="Wheeler G."/>
            <person name="Dacks J.B."/>
            <person name="Delwiche C.F."/>
            <person name="Dyhrman S.T."/>
            <person name="Glockner G."/>
            <person name="John U."/>
            <person name="Richards T."/>
            <person name="Worden A.Z."/>
            <person name="Zhang X."/>
            <person name="Grigoriev I.V."/>
            <person name="Allen A.E."/>
            <person name="Bidle K."/>
            <person name="Borodovsky M."/>
            <person name="Bowler C."/>
            <person name="Brownlee C."/>
            <person name="Cock J.M."/>
            <person name="Elias M."/>
            <person name="Gladyshev V.N."/>
            <person name="Groth M."/>
            <person name="Guda C."/>
            <person name="Hadaegh A."/>
            <person name="Iglesias-Rodriguez M.D."/>
            <person name="Jenkins J."/>
            <person name="Jones B.M."/>
            <person name="Lawson T."/>
            <person name="Leese F."/>
            <person name="Lindquist E."/>
            <person name="Lobanov A."/>
            <person name="Lomsadze A."/>
            <person name="Malik S.B."/>
            <person name="Marsh M.E."/>
            <person name="Mackinder L."/>
            <person name="Mock T."/>
            <person name="Mueller-Roeber B."/>
            <person name="Pagarete A."/>
            <person name="Parker M."/>
            <person name="Probert I."/>
            <person name="Quesneville H."/>
            <person name="Raines C."/>
            <person name="Rensing S.A."/>
            <person name="Riano-Pachon D.M."/>
            <person name="Richier S."/>
            <person name="Rokitta S."/>
            <person name="Shiraiwa Y."/>
            <person name="Soanes D.M."/>
            <person name="van der Giezen M."/>
            <person name="Wahlund T.M."/>
            <person name="Williams B."/>
            <person name="Wilson W."/>
            <person name="Wolfe G."/>
            <person name="Wurch L.L."/>
        </authorList>
    </citation>
    <scope>NUCLEOTIDE SEQUENCE</scope>
</reference>
<dbReference type="EC" id="3.6.1.1" evidence="3"/>
<dbReference type="SMR" id="A0A0D3J5Q6"/>
<feature type="domain" description="EF-hand" evidence="8">
    <location>
        <begin position="150"/>
        <end position="185"/>
    </location>
</feature>
<keyword evidence="5" id="KW-0378">Hydrolase</keyword>
<dbReference type="GO" id="GO:0000287">
    <property type="term" value="F:magnesium ion binding"/>
    <property type="evidence" value="ECO:0007669"/>
    <property type="project" value="InterPro"/>
</dbReference>
<keyword evidence="10" id="KW-1185">Reference proteome</keyword>
<dbReference type="PROSITE" id="PS50222">
    <property type="entry name" value="EF_HAND_2"/>
    <property type="match status" value="2"/>
</dbReference>
<sequence length="486" mass="53470">MNEQLALIEEAFRRARSQPLSGVPIDIAVARQYGDSTVTLRTQLPARGGNSSVQPRAAGPSGEAFTLGDLSAVAKGKSDEGVDRKVSTASFFDPPSGGDGVARGETSLSWADGESSMQVGTLLAEIERLKRKALSRGVNLTSPQEDVPAEDVAMLRQVFIMADSTSRGSIELEELKNLHHVLGEPLTESEAASAFKAMDSTKSGTVNFEDFLAWYTLAHSSSGMLSKKGQAYTNRFKKMMGRIGGQFKLENITVSETGQSRSLEYRVNFFYNDHGHLKQISPWHDIPLYANDGAIHFITEIPKFSRAKFEIATGEVLNPIKQDVKNGKLRDYNFGDMLFNYGAFPQTWEDPQHTTPDTGHIGDNDPIDAVEIGTKILKTGSVTKVVKILGCLAMIDDGETDWKCIVINVDDILAPRLNDIDDVEAELPGFVSTLREWLRMYKTVDGKPQNEFGLDEKAVGREYTLKVIAETHEFWKRLTASGAKTV</sequence>
<dbReference type="GeneID" id="17264388"/>
<dbReference type="Proteomes" id="UP000013827">
    <property type="component" value="Unassembled WGS sequence"/>
</dbReference>
<dbReference type="GO" id="GO:0004427">
    <property type="term" value="F:inorganic diphosphate phosphatase activity"/>
    <property type="evidence" value="ECO:0007669"/>
    <property type="project" value="UniProtKB-EC"/>
</dbReference>
<dbReference type="InterPro" id="IPR008162">
    <property type="entry name" value="Pyrophosphatase"/>
</dbReference>
<reference evidence="9" key="2">
    <citation type="submission" date="2024-10" db="UniProtKB">
        <authorList>
            <consortium name="EnsemblProtists"/>
        </authorList>
    </citation>
    <scope>IDENTIFICATION</scope>
</reference>
<organism evidence="9 10">
    <name type="scientific">Emiliania huxleyi (strain CCMP1516)</name>
    <dbReference type="NCBI Taxonomy" id="280463"/>
    <lineage>
        <taxon>Eukaryota</taxon>
        <taxon>Haptista</taxon>
        <taxon>Haptophyta</taxon>
        <taxon>Prymnesiophyceae</taxon>
        <taxon>Isochrysidales</taxon>
        <taxon>Noelaerhabdaceae</taxon>
        <taxon>Emiliania</taxon>
    </lineage>
</organism>
<evidence type="ECO:0000256" key="1">
    <source>
        <dbReference type="ARBA" id="ARBA00001946"/>
    </source>
</evidence>
<evidence type="ECO:0000313" key="10">
    <source>
        <dbReference type="Proteomes" id="UP000013827"/>
    </source>
</evidence>
<comment type="cofactor">
    <cofactor evidence="1">
        <name>Mg(2+)</name>
        <dbReference type="ChEBI" id="CHEBI:18420"/>
    </cofactor>
</comment>
<dbReference type="Gene3D" id="3.90.80.10">
    <property type="entry name" value="Inorganic pyrophosphatase"/>
    <property type="match status" value="1"/>
</dbReference>
<dbReference type="PANTHER" id="PTHR10286">
    <property type="entry name" value="INORGANIC PYROPHOSPHATASE"/>
    <property type="match status" value="1"/>
</dbReference>
<keyword evidence="6" id="KW-0460">Magnesium</keyword>
<dbReference type="HOGENOM" id="CLU_561939_0_0_1"/>
<dbReference type="Pfam" id="PF13499">
    <property type="entry name" value="EF-hand_7"/>
    <property type="match status" value="1"/>
</dbReference>